<dbReference type="PANTHER" id="PTHR11255">
    <property type="entry name" value="DIACYLGLYCEROL KINASE"/>
    <property type="match status" value="1"/>
</dbReference>
<dbReference type="CDD" id="cd23659">
    <property type="entry name" value="USP_At3g01520-like"/>
    <property type="match status" value="1"/>
</dbReference>
<dbReference type="GO" id="GO:0007200">
    <property type="term" value="P:phospholipase C-activating G protein-coupled receptor signaling pathway"/>
    <property type="evidence" value="ECO:0007669"/>
    <property type="project" value="InterPro"/>
</dbReference>
<dbReference type="Gene3D" id="3.40.50.10330">
    <property type="entry name" value="Probable inorganic polyphosphate/atp-NAD kinase, domain 1"/>
    <property type="match status" value="1"/>
</dbReference>
<evidence type="ECO:0000313" key="11">
    <source>
        <dbReference type="EMBL" id="KAG1309770.1"/>
    </source>
</evidence>
<evidence type="ECO:0000256" key="6">
    <source>
        <dbReference type="ARBA" id="ARBA00022840"/>
    </source>
</evidence>
<dbReference type="GO" id="GO:0004143">
    <property type="term" value="F:ATP-dependent diacylglycerol kinase activity"/>
    <property type="evidence" value="ECO:0007669"/>
    <property type="project" value="UniProtKB-EC"/>
</dbReference>
<dbReference type="AlphaFoldDB" id="A0A9P7BT56"/>
<dbReference type="InterPro" id="IPR006015">
    <property type="entry name" value="Universal_stress_UspA"/>
</dbReference>
<evidence type="ECO:0000259" key="8">
    <source>
        <dbReference type="Pfam" id="PF00582"/>
    </source>
</evidence>
<dbReference type="EC" id="2.7.1.107" evidence="2"/>
<feature type="domain" description="UspA" evidence="8">
    <location>
        <begin position="27"/>
        <end position="167"/>
    </location>
</feature>
<feature type="compositionally biased region" description="Polar residues" evidence="7">
    <location>
        <begin position="568"/>
        <end position="577"/>
    </location>
</feature>
<evidence type="ECO:0000259" key="10">
    <source>
        <dbReference type="Pfam" id="PF00781"/>
    </source>
</evidence>
<dbReference type="Pfam" id="PF00582">
    <property type="entry name" value="Usp"/>
    <property type="match status" value="1"/>
</dbReference>
<dbReference type="SUPFAM" id="SSF52402">
    <property type="entry name" value="Adenine nucleotide alpha hydrolases-like"/>
    <property type="match status" value="1"/>
</dbReference>
<reference evidence="11" key="1">
    <citation type="journal article" date="2020" name="Microb. Genom.">
        <title>Genetic diversity of clinical and environmental Mucorales isolates obtained from an investigation of mucormycosis cases among solid organ transplant recipients.</title>
        <authorList>
            <person name="Nguyen M.H."/>
            <person name="Kaul D."/>
            <person name="Muto C."/>
            <person name="Cheng S.J."/>
            <person name="Richter R.A."/>
            <person name="Bruno V.M."/>
            <person name="Liu G."/>
            <person name="Beyhan S."/>
            <person name="Sundermann A.J."/>
            <person name="Mounaud S."/>
            <person name="Pasculle A.W."/>
            <person name="Nierman W.C."/>
            <person name="Driscoll E."/>
            <person name="Cumbie R."/>
            <person name="Clancy C.J."/>
            <person name="Dupont C.L."/>
        </authorList>
    </citation>
    <scope>NUCLEOTIDE SEQUENCE</scope>
    <source>
        <strain evidence="11">GL11</strain>
    </source>
</reference>
<gene>
    <name evidence="11" type="ORF">G6F64_005057</name>
</gene>
<evidence type="ECO:0000256" key="2">
    <source>
        <dbReference type="ARBA" id="ARBA00012133"/>
    </source>
</evidence>
<keyword evidence="12" id="KW-1185">Reference proteome</keyword>
<proteinExistence type="inferred from homology"/>
<feature type="compositionally biased region" description="Polar residues" evidence="7">
    <location>
        <begin position="183"/>
        <end position="201"/>
    </location>
</feature>
<protein>
    <recommendedName>
        <fullName evidence="2">diacylglycerol kinase (ATP)</fullName>
        <ecNumber evidence="2">2.7.1.107</ecNumber>
    </recommendedName>
</protein>
<dbReference type="Pfam" id="PF00609">
    <property type="entry name" value="DAGK_acc"/>
    <property type="match status" value="1"/>
</dbReference>
<dbReference type="SUPFAM" id="SSF111331">
    <property type="entry name" value="NAD kinase/diacylglycerol kinase-like"/>
    <property type="match status" value="1"/>
</dbReference>
<feature type="region of interest" description="Disordered" evidence="7">
    <location>
        <begin position="169"/>
        <end position="220"/>
    </location>
</feature>
<dbReference type="InterPro" id="IPR037607">
    <property type="entry name" value="DGK"/>
</dbReference>
<keyword evidence="3" id="KW-0808">Transferase</keyword>
<comment type="similarity">
    <text evidence="1">Belongs to the eukaryotic diacylglycerol kinase family.</text>
</comment>
<dbReference type="Gene3D" id="3.40.50.620">
    <property type="entry name" value="HUPs"/>
    <property type="match status" value="1"/>
</dbReference>
<dbReference type="PANTHER" id="PTHR11255:SF121">
    <property type="entry name" value="DIACYLGLYCEROL KINASE (ATP)"/>
    <property type="match status" value="1"/>
</dbReference>
<dbReference type="PRINTS" id="PR01438">
    <property type="entry name" value="UNVRSLSTRESS"/>
</dbReference>
<feature type="domain" description="DAGKc" evidence="10">
    <location>
        <begin position="240"/>
        <end position="386"/>
    </location>
</feature>
<sequence length="716" mass="81932">MSADNLPPLTETDTLIHHEEHDRELSRVVMVCLDPDSADTVFTWANDNFIIPSKDLVVLVHVRQIDIPVAPYINTTGYIDDISEERREESHRLLRYYAQDLHRKKIACKAISMVGDPKTELLRKSKEIKSDVVLMGARKMGAIKRTLLGSVSDYIVHNAPCAVIVTKPMEPEHVEERQKNSDQESINDYQSTPSSITSFSVKVQDHATGRPVKNSTEKKMPNSIDLQNTETEEKPLIYLFIFVNPLSGDRKGMDLIDLPIQHFRLRRFPCVQVEIHNILDDQDRTSGVENIQLIQSMVSFGKIPSLDQSESSFSGENKNDMGKLSDAAKSRHIHVWSAGGDGTVMSVFELLVSNKVELDLVFFSCIPFGTGNDFSQVVGWGRTIPKKDIVGSKLSHFESLISERLEHSEAARLDIWQIKMTSYPSGYVREAGPKERKDGHDVAEVKEANLYPDEMVRKMSNYMSIGVQGYVGSGFEAHRAGNRWANMLVYAQESFKWVFWKRFPDLNRFIQSITQNGKTVLECPVPEERKREASDVPQMTNNPIDFVIQNIPHIWGHEVDLWGEAQSGLESVSNRSGPTDPKQWKPQRANDGRLELMTIENMISYLKKLANIRHHVSRLAQLDTPFEINFYPPEEHEEDKQKPAGKKTKRLLKRRNKYEKKNKICIMCDGEFYEMKDPKSIQFDRFAQIWTLGRKENDDKMGRLVKDELDSRNDDP</sequence>
<evidence type="ECO:0000259" key="9">
    <source>
        <dbReference type="Pfam" id="PF00609"/>
    </source>
</evidence>
<name>A0A9P7BT56_RHIOR</name>
<evidence type="ECO:0000256" key="4">
    <source>
        <dbReference type="ARBA" id="ARBA00022741"/>
    </source>
</evidence>
<dbReference type="InterPro" id="IPR000756">
    <property type="entry name" value="Diacylglycerol_kin_accessory"/>
</dbReference>
<evidence type="ECO:0000256" key="3">
    <source>
        <dbReference type="ARBA" id="ARBA00022679"/>
    </source>
</evidence>
<evidence type="ECO:0000256" key="1">
    <source>
        <dbReference type="ARBA" id="ARBA00009280"/>
    </source>
</evidence>
<dbReference type="InterPro" id="IPR006016">
    <property type="entry name" value="UspA"/>
</dbReference>
<keyword evidence="6" id="KW-0067">ATP-binding</keyword>
<feature type="region of interest" description="Disordered" evidence="7">
    <location>
        <begin position="568"/>
        <end position="587"/>
    </location>
</feature>
<dbReference type="Proteomes" id="UP000716291">
    <property type="component" value="Unassembled WGS sequence"/>
</dbReference>
<evidence type="ECO:0000256" key="7">
    <source>
        <dbReference type="SAM" id="MobiDB-lite"/>
    </source>
</evidence>
<accession>A0A9P7BT56</accession>
<keyword evidence="4" id="KW-0547">Nucleotide-binding</keyword>
<organism evidence="11 12">
    <name type="scientific">Rhizopus oryzae</name>
    <name type="common">Mucormycosis agent</name>
    <name type="synonym">Rhizopus arrhizus var. delemar</name>
    <dbReference type="NCBI Taxonomy" id="64495"/>
    <lineage>
        <taxon>Eukaryota</taxon>
        <taxon>Fungi</taxon>
        <taxon>Fungi incertae sedis</taxon>
        <taxon>Mucoromycota</taxon>
        <taxon>Mucoromycotina</taxon>
        <taxon>Mucoromycetes</taxon>
        <taxon>Mucorales</taxon>
        <taxon>Mucorineae</taxon>
        <taxon>Rhizopodaceae</taxon>
        <taxon>Rhizopus</taxon>
    </lineage>
</organism>
<dbReference type="InterPro" id="IPR001206">
    <property type="entry name" value="Diacylglycerol_kinase_cat_dom"/>
</dbReference>
<dbReference type="Pfam" id="PF00781">
    <property type="entry name" value="DAGK_cat"/>
    <property type="match status" value="1"/>
</dbReference>
<keyword evidence="5" id="KW-0418">Kinase</keyword>
<dbReference type="InterPro" id="IPR014729">
    <property type="entry name" value="Rossmann-like_a/b/a_fold"/>
</dbReference>
<evidence type="ECO:0000256" key="5">
    <source>
        <dbReference type="ARBA" id="ARBA00022777"/>
    </source>
</evidence>
<dbReference type="GO" id="GO:0005524">
    <property type="term" value="F:ATP binding"/>
    <property type="evidence" value="ECO:0007669"/>
    <property type="project" value="UniProtKB-KW"/>
</dbReference>
<dbReference type="GO" id="GO:0016020">
    <property type="term" value="C:membrane"/>
    <property type="evidence" value="ECO:0007669"/>
    <property type="project" value="TreeGrafter"/>
</dbReference>
<evidence type="ECO:0000313" key="12">
    <source>
        <dbReference type="Proteomes" id="UP000716291"/>
    </source>
</evidence>
<dbReference type="InterPro" id="IPR016064">
    <property type="entry name" value="NAD/diacylglycerol_kinase_sf"/>
</dbReference>
<dbReference type="InterPro" id="IPR017438">
    <property type="entry name" value="ATP-NAD_kinase_N"/>
</dbReference>
<feature type="domain" description="Diacylglycerol kinase accessory" evidence="9">
    <location>
        <begin position="459"/>
        <end position="629"/>
    </location>
</feature>
<dbReference type="EMBL" id="JAANQT010000592">
    <property type="protein sequence ID" value="KAG1309770.1"/>
    <property type="molecule type" value="Genomic_DNA"/>
</dbReference>
<feature type="compositionally biased region" description="Basic and acidic residues" evidence="7">
    <location>
        <begin position="169"/>
        <end position="182"/>
    </location>
</feature>
<comment type="caution">
    <text evidence="11">The sequence shown here is derived from an EMBL/GenBank/DDBJ whole genome shotgun (WGS) entry which is preliminary data.</text>
</comment>